<evidence type="ECO:0000313" key="2">
    <source>
        <dbReference type="Proteomes" id="UP001597307"/>
    </source>
</evidence>
<evidence type="ECO:0000313" key="1">
    <source>
        <dbReference type="EMBL" id="MFD1847609.1"/>
    </source>
</evidence>
<sequence>MGRNKAKKPKRQKKYPKVSLSATLSAYDSNQLWALVVAGGASPFLRRRWISISSLVHEISKMPLGGSRDVNPASINELITAAQSEYPAISQNEDFLPADPRMNVRVRLGDSTVRLFPGCVERPVADVDRAHLLASVVDDELVTRMGFGVSHLLQVVLGYADIAIQRFAPAWDGVVDNEDNIPRLSTAEIEAASVLVKLGTPDALVSSEELRRALDWLTCDASDLEYELANPQSCFGRYVRYRPSGGEDPRWLPLAFLPEALGLAVGELVEMVANEPSIRRKFAQSVAADVRQQLWRFTDLLEGSPDSNGLPVVTPANVVQWILPVGENLALLVQVMSEIDVHRLNFPDIPAALKAAKDSMSGDDDVEIALPLGRARVPGSVVLIPLLVVATSHHIMTPQVPGIASMALDDLRWISTSADHEGDLLNFCRDLIRADLPEMFGFETINYWEWWRANGKSFFSGGKAPSFMSLAPHSGEEEWLRAATWTPTEESLATLGLPALRETVGLDRVRAGGPTEVHSWTAAKSPPGSSFFKKPVSGSKHERPSAKGWSLHLGAVPVAISSADEAWDTRDHRQILSDVAGSLTFGIRGVDDAWLAAHANTNLDGHIVILQIADSEKPGDRFIWPSGVSIEKHDQTTIAHSTVEISFERLIDLGNNDPNRIKSEMAAAIQDLLIACQVPEDEATRVAEQWRAAKPTMTLHVANTPTTRNNLRAPVSVDHAYLSAVDRLIAEGVHQQRVKPGLYSGDEAKALDRDVLAVVALQLLEARLSAYAADRLVLFGMEQLSRSVDHYNRRFRDINESARSLDLDWDPLELTTKTLAESVTIRRCNEIAVEAALRFNPTGSSVPGDVAWGEILAAANAYLEATMRSENVHNQLAPSAIKISDSFEITVEAYAPGTSAQSVVRHTYDMDVRSYSDALARQRLSEDSWPETEPDAALHAVLEQQMLIAFGASSQDIYSVLFALAHWELDDKNVDVARASRQQIVDMVVELSTLGIETDGPARISAALTVLTSLQGSFENEEWRPWHARTRKSRLLIQPLPVLSSGEYVVAPHYLLASLGVYNQYLDQGQLPWSQPPPPRALDTALSRYRDAKNSALETDLAMLLIQHGWSVESNIKETKAERLNLRSLATEIDVVAGRPGDRTIWLLEAKDPVSVHATPEVRRHLDTFFLDGKKRSYEAQLQRKLDDLAPHAPEVAAALKLPERHQSDAYEVRAAFVTRRPVPAAYVPSVFPFFTVAEIAQEFT</sequence>
<proteinExistence type="predicted"/>
<protein>
    <submittedName>
        <fullName evidence="1">Uncharacterized protein</fullName>
    </submittedName>
</protein>
<comment type="caution">
    <text evidence="1">The sequence shown here is derived from an EMBL/GenBank/DDBJ whole genome shotgun (WGS) entry which is preliminary data.</text>
</comment>
<keyword evidence="2" id="KW-1185">Reference proteome</keyword>
<organism evidence="1 2">
    <name type="scientific">Arthrobacter flavus</name>
    <dbReference type="NCBI Taxonomy" id="95172"/>
    <lineage>
        <taxon>Bacteria</taxon>
        <taxon>Bacillati</taxon>
        <taxon>Actinomycetota</taxon>
        <taxon>Actinomycetes</taxon>
        <taxon>Micrococcales</taxon>
        <taxon>Micrococcaceae</taxon>
        <taxon>Arthrobacter</taxon>
    </lineage>
</organism>
<name>A0ABW4QAG2_9MICC</name>
<dbReference type="EMBL" id="JBHUGA010000060">
    <property type="protein sequence ID" value="MFD1847609.1"/>
    <property type="molecule type" value="Genomic_DNA"/>
</dbReference>
<reference evidence="2" key="1">
    <citation type="journal article" date="2019" name="Int. J. Syst. Evol. Microbiol.">
        <title>The Global Catalogue of Microorganisms (GCM) 10K type strain sequencing project: providing services to taxonomists for standard genome sequencing and annotation.</title>
        <authorList>
            <consortium name="The Broad Institute Genomics Platform"/>
            <consortium name="The Broad Institute Genome Sequencing Center for Infectious Disease"/>
            <person name="Wu L."/>
            <person name="Ma J."/>
        </authorList>
    </citation>
    <scope>NUCLEOTIDE SEQUENCE [LARGE SCALE GENOMIC DNA]</scope>
    <source>
        <strain evidence="2">JCM 11496</strain>
    </source>
</reference>
<gene>
    <name evidence="1" type="ORF">ACFSFX_13525</name>
</gene>
<dbReference type="RefSeq" id="WP_343880643.1">
    <property type="nucleotide sequence ID" value="NZ_BAAAIJ010000051.1"/>
</dbReference>
<dbReference type="Proteomes" id="UP001597307">
    <property type="component" value="Unassembled WGS sequence"/>
</dbReference>
<accession>A0ABW4QAG2</accession>